<evidence type="ECO:0000256" key="5">
    <source>
        <dbReference type="ARBA" id="ARBA00022692"/>
    </source>
</evidence>
<evidence type="ECO:0000256" key="7">
    <source>
        <dbReference type="ARBA" id="ARBA00023136"/>
    </source>
</evidence>
<dbReference type="InterPro" id="IPR052017">
    <property type="entry name" value="TSUP"/>
</dbReference>
<keyword evidence="10" id="KW-1185">Reference proteome</keyword>
<organism evidence="9 10">
    <name type="scientific">Trinickia symbiotica</name>
    <dbReference type="NCBI Taxonomy" id="863227"/>
    <lineage>
        <taxon>Bacteria</taxon>
        <taxon>Pseudomonadati</taxon>
        <taxon>Pseudomonadota</taxon>
        <taxon>Betaproteobacteria</taxon>
        <taxon>Burkholderiales</taxon>
        <taxon>Burkholderiaceae</taxon>
        <taxon>Trinickia</taxon>
    </lineage>
</organism>
<dbReference type="PANTHER" id="PTHR30269">
    <property type="entry name" value="TRANSMEMBRANE PROTEIN YFCA"/>
    <property type="match status" value="1"/>
</dbReference>
<keyword evidence="6 8" id="KW-1133">Transmembrane helix</keyword>
<dbReference type="PANTHER" id="PTHR30269:SF37">
    <property type="entry name" value="MEMBRANE TRANSPORTER PROTEIN"/>
    <property type="match status" value="1"/>
</dbReference>
<dbReference type="AlphaFoldDB" id="A0A2N7WZR5"/>
<evidence type="ECO:0000256" key="8">
    <source>
        <dbReference type="RuleBase" id="RU363041"/>
    </source>
</evidence>
<accession>A0A2N7WZR5</accession>
<reference evidence="9 10" key="1">
    <citation type="submission" date="2018-01" db="EMBL/GenBank/DDBJ databases">
        <title>Whole genome analyses suggest that Burkholderia sensu lato contains two further novel genera in the rhizoxinica-symbiotica group Mycetohabitans gen. nov., and Trinickia gen. nov.: implications for the evolution of diazotrophy and nodulation in the Burkholderiaceae.</title>
        <authorList>
            <person name="Estrada-de los Santos P."/>
            <person name="Palmer M."/>
            <person name="Chavez-Ramirez B."/>
            <person name="Beukes C."/>
            <person name="Steenkamp E.T."/>
            <person name="Hirsch A.M."/>
            <person name="Manyaka P."/>
            <person name="Maluk M."/>
            <person name="Lafos M."/>
            <person name="Crook M."/>
            <person name="Gross E."/>
            <person name="Simon M.F."/>
            <person name="Bueno dos Reis Junior F."/>
            <person name="Poole P.S."/>
            <person name="Venter S.N."/>
            <person name="James E.K."/>
        </authorList>
    </citation>
    <scope>NUCLEOTIDE SEQUENCE [LARGE SCALE GENOMIC DNA]</scope>
    <source>
        <strain evidence="9 10">JPY 581</strain>
    </source>
</reference>
<protein>
    <recommendedName>
        <fullName evidence="8">Probable membrane transporter protein</fullName>
    </recommendedName>
</protein>
<comment type="subcellular location">
    <subcellularLocation>
        <location evidence="1 8">Cell membrane</location>
        <topology evidence="1 8">Multi-pass membrane protein</topology>
    </subcellularLocation>
</comment>
<evidence type="ECO:0000256" key="6">
    <source>
        <dbReference type="ARBA" id="ARBA00022989"/>
    </source>
</evidence>
<feature type="transmembrane region" description="Helical" evidence="8">
    <location>
        <begin position="134"/>
        <end position="156"/>
    </location>
</feature>
<sequence>MLSPELALLVAGGSAVAGFVSGLAGFAFGLVAMVFWAWTMPPQVIGPMLVVGSLVGQLLTIHTVRAQIRAKLVAPFVIGGFVGVPIGAALLPIIDPVAFRIGVGLLLIAYCSVMLAATNLPVLKVGGSFADGGVGMVGGILGGIAGLVGPAPTVWCMLRGHDKHTQRAICQTFFIAMQSLTLVTYLATGIIGRQTFYLILCMVPPALVFAWLGSRLYLRISERVFRRVLLVLLFASGAALFGTSLAHLSK</sequence>
<name>A0A2N7WZR5_9BURK</name>
<gene>
    <name evidence="9" type="ORF">C0Z20_20690</name>
</gene>
<keyword evidence="5 8" id="KW-0812">Transmembrane</keyword>
<feature type="transmembrane region" description="Helical" evidence="8">
    <location>
        <begin position="6"/>
        <end position="37"/>
    </location>
</feature>
<dbReference type="Proteomes" id="UP000235777">
    <property type="component" value="Unassembled WGS sequence"/>
</dbReference>
<keyword evidence="4 8" id="KW-1003">Cell membrane</keyword>
<evidence type="ECO:0000256" key="3">
    <source>
        <dbReference type="ARBA" id="ARBA00022448"/>
    </source>
</evidence>
<comment type="caution">
    <text evidence="9">The sequence shown here is derived from an EMBL/GenBank/DDBJ whole genome shotgun (WGS) entry which is preliminary data.</text>
</comment>
<feature type="transmembrane region" description="Helical" evidence="8">
    <location>
        <begin position="168"/>
        <end position="191"/>
    </location>
</feature>
<feature type="transmembrane region" description="Helical" evidence="8">
    <location>
        <begin position="229"/>
        <end position="248"/>
    </location>
</feature>
<comment type="similarity">
    <text evidence="2 8">Belongs to the 4-toluene sulfonate uptake permease (TSUP) (TC 2.A.102) family.</text>
</comment>
<dbReference type="STRING" id="863227.GCA_000373005_04933"/>
<evidence type="ECO:0000313" key="9">
    <source>
        <dbReference type="EMBL" id="PMS34822.1"/>
    </source>
</evidence>
<feature type="transmembrane region" description="Helical" evidence="8">
    <location>
        <begin position="44"/>
        <end position="61"/>
    </location>
</feature>
<keyword evidence="3" id="KW-0813">Transport</keyword>
<evidence type="ECO:0000256" key="2">
    <source>
        <dbReference type="ARBA" id="ARBA00009142"/>
    </source>
</evidence>
<feature type="transmembrane region" description="Helical" evidence="8">
    <location>
        <begin position="73"/>
        <end position="94"/>
    </location>
</feature>
<keyword evidence="7 8" id="KW-0472">Membrane</keyword>
<evidence type="ECO:0000256" key="4">
    <source>
        <dbReference type="ARBA" id="ARBA00022475"/>
    </source>
</evidence>
<proteinExistence type="inferred from homology"/>
<evidence type="ECO:0000256" key="1">
    <source>
        <dbReference type="ARBA" id="ARBA00004651"/>
    </source>
</evidence>
<feature type="transmembrane region" description="Helical" evidence="8">
    <location>
        <begin position="101"/>
        <end position="122"/>
    </location>
</feature>
<dbReference type="OrthoDB" id="8717848at2"/>
<dbReference type="EMBL" id="PNYC01000014">
    <property type="protein sequence ID" value="PMS34822.1"/>
    <property type="molecule type" value="Genomic_DNA"/>
</dbReference>
<dbReference type="InterPro" id="IPR002781">
    <property type="entry name" value="TM_pro_TauE-like"/>
</dbReference>
<evidence type="ECO:0000313" key="10">
    <source>
        <dbReference type="Proteomes" id="UP000235777"/>
    </source>
</evidence>
<dbReference type="GO" id="GO:0005886">
    <property type="term" value="C:plasma membrane"/>
    <property type="evidence" value="ECO:0007669"/>
    <property type="project" value="UniProtKB-SubCell"/>
</dbReference>
<dbReference type="Pfam" id="PF01925">
    <property type="entry name" value="TauE"/>
    <property type="match status" value="1"/>
</dbReference>
<feature type="transmembrane region" description="Helical" evidence="8">
    <location>
        <begin position="197"/>
        <end position="217"/>
    </location>
</feature>